<feature type="region of interest" description="Disordered" evidence="1">
    <location>
        <begin position="239"/>
        <end position="263"/>
    </location>
</feature>
<feature type="compositionally biased region" description="Polar residues" evidence="1">
    <location>
        <begin position="304"/>
        <end position="322"/>
    </location>
</feature>
<feature type="compositionally biased region" description="Low complexity" evidence="1">
    <location>
        <begin position="1"/>
        <end position="11"/>
    </location>
</feature>
<dbReference type="GO" id="GO:0030276">
    <property type="term" value="F:clathrin binding"/>
    <property type="evidence" value="ECO:0007669"/>
    <property type="project" value="InterPro"/>
</dbReference>
<dbReference type="PANTHER" id="PTHR16156:SF10">
    <property type="entry name" value="AFTIPHILIN-RELATED"/>
    <property type="match status" value="1"/>
</dbReference>
<dbReference type="PANTHER" id="PTHR16156">
    <property type="entry name" value="AFTIPHILIN A-RELATED"/>
    <property type="match status" value="1"/>
</dbReference>
<feature type="compositionally biased region" description="Polar residues" evidence="1">
    <location>
        <begin position="58"/>
        <end position="79"/>
    </location>
</feature>
<accession>A0A8S1C7U5</accession>
<keyword evidence="4" id="KW-1185">Reference proteome</keyword>
<dbReference type="GO" id="GO:0032588">
    <property type="term" value="C:trans-Golgi network membrane"/>
    <property type="evidence" value="ECO:0007669"/>
    <property type="project" value="InterPro"/>
</dbReference>
<sequence length="651" mass="71950">MSHIIPPILSTTPPPLNDIPDDDDDFGDFAVADDPFHTECEAGKDITWIDESLKKNTDNTSQDSVLSSNTDSGLCSDSSPLPGGENNNCDHHPVNCDVPLSESIPRAQCDSIEKSTKGENENIPFSASVNLADGDSKLGSQPVAPDILSEFRKEEHMSPTDNGFYSNFDEHCVKEEENNSEPPEKGILSDGEVLEAEATLEVNEPILDWDKNRSQAVNGSEDLTSDHFQEIKVCTTDSNLSQISTEDHETSKTRAENEDFGEFESNFVERQNEEAAEAEKPEMKLDGEGQLQMTDETEPAETLNAAQTLCSDQTEQQPSISQDFDFDYECSAKDDETTESFGFLDESPESQFSEELFKEAPPECSETANEQPEFDDFGDFAEASEFQAGEGESVKLEFDAFKDSIEMSSDDNWALPEENVKTAAVLDDDEDDDFGDFEEADEKFERIKSTSPTVDKNNEFACKSNDLYSQPEKIKEVVASIFDCNSPLGSPEALSPLSIHLKHLWPEVQDVQNTPALEFQWNNSKSHDQMLSSLGIDTRNILFGHQWNSSMPRFAANLGHSPLEPVKAADILSTSNSMAPEQENVPAAQFDWSGSGLVNPLDSNLLLNIDLLWDPPSDSKVCRKILSAAAQKVISHLPDLSFMRATSLSRP</sequence>
<dbReference type="AlphaFoldDB" id="A0A8S1C7U5"/>
<comment type="caution">
    <text evidence="3">The sequence shown here is derived from an EMBL/GenBank/DDBJ whole genome shotgun (WGS) entry which is preliminary data.</text>
</comment>
<proteinExistence type="predicted"/>
<feature type="region of interest" description="Disordered" evidence="1">
    <location>
        <begin position="1"/>
        <end position="26"/>
    </location>
</feature>
<feature type="region of interest" description="Disordered" evidence="1">
    <location>
        <begin position="294"/>
        <end position="374"/>
    </location>
</feature>
<organism evidence="3 4">
    <name type="scientific">Cloeon dipterum</name>
    <dbReference type="NCBI Taxonomy" id="197152"/>
    <lineage>
        <taxon>Eukaryota</taxon>
        <taxon>Metazoa</taxon>
        <taxon>Ecdysozoa</taxon>
        <taxon>Arthropoda</taxon>
        <taxon>Hexapoda</taxon>
        <taxon>Insecta</taxon>
        <taxon>Pterygota</taxon>
        <taxon>Palaeoptera</taxon>
        <taxon>Ephemeroptera</taxon>
        <taxon>Pisciforma</taxon>
        <taxon>Baetidae</taxon>
        <taxon>Cloeon</taxon>
    </lineage>
</organism>
<dbReference type="GO" id="GO:0030121">
    <property type="term" value="C:AP-1 adaptor complex"/>
    <property type="evidence" value="ECO:0007669"/>
    <property type="project" value="TreeGrafter"/>
</dbReference>
<dbReference type="Proteomes" id="UP000494165">
    <property type="component" value="Unassembled WGS sequence"/>
</dbReference>
<protein>
    <recommendedName>
        <fullName evidence="2">Aftiphilin clathrin-binding box domain-containing protein</fullName>
    </recommendedName>
</protein>
<dbReference type="InterPro" id="IPR046359">
    <property type="entry name" value="Aftin-like"/>
</dbReference>
<dbReference type="Pfam" id="PF15045">
    <property type="entry name" value="Clathrin_bdg"/>
    <property type="match status" value="1"/>
</dbReference>
<evidence type="ECO:0000313" key="4">
    <source>
        <dbReference type="Proteomes" id="UP000494165"/>
    </source>
</evidence>
<feature type="compositionally biased region" description="Basic and acidic residues" evidence="1">
    <location>
        <begin position="245"/>
        <end position="257"/>
    </location>
</feature>
<dbReference type="InterPro" id="IPR029205">
    <property type="entry name" value="Clathrin-bd"/>
</dbReference>
<evidence type="ECO:0000259" key="2">
    <source>
        <dbReference type="Pfam" id="PF15045"/>
    </source>
</evidence>
<dbReference type="OrthoDB" id="5917212at2759"/>
<evidence type="ECO:0000256" key="1">
    <source>
        <dbReference type="SAM" id="MobiDB-lite"/>
    </source>
</evidence>
<name>A0A8S1C7U5_9INSE</name>
<reference evidence="3 4" key="1">
    <citation type="submission" date="2020-04" db="EMBL/GenBank/DDBJ databases">
        <authorList>
            <person name="Alioto T."/>
            <person name="Alioto T."/>
            <person name="Gomez Garrido J."/>
        </authorList>
    </citation>
    <scope>NUCLEOTIDE SEQUENCE [LARGE SCALE GENOMIC DNA]</scope>
</reference>
<feature type="domain" description="Aftiphilin clathrin-binding box" evidence="2">
    <location>
        <begin position="503"/>
        <end position="568"/>
    </location>
</feature>
<feature type="region of interest" description="Disordered" evidence="1">
    <location>
        <begin position="53"/>
        <end position="90"/>
    </location>
</feature>
<dbReference type="EMBL" id="CADEPI010000014">
    <property type="protein sequence ID" value="CAB3363964.1"/>
    <property type="molecule type" value="Genomic_DNA"/>
</dbReference>
<gene>
    <name evidence="3" type="ORF">CLODIP_2_CD06917</name>
</gene>
<evidence type="ECO:0000313" key="3">
    <source>
        <dbReference type="EMBL" id="CAB3363964.1"/>
    </source>
</evidence>